<dbReference type="FunFam" id="1.20.1510.10:FF:000006">
    <property type="entry name" value="Divalent cation efflux transporter"/>
    <property type="match status" value="1"/>
</dbReference>
<dbReference type="GO" id="GO:0015341">
    <property type="term" value="F:zinc efflux antiporter activity"/>
    <property type="evidence" value="ECO:0007669"/>
    <property type="project" value="TreeGrafter"/>
</dbReference>
<dbReference type="Pfam" id="PF16916">
    <property type="entry name" value="ZT_dimer"/>
    <property type="match status" value="1"/>
</dbReference>
<keyword evidence="5 7" id="KW-1133">Transmembrane helix</keyword>
<feature type="domain" description="Cation efflux protein cytoplasmic" evidence="9">
    <location>
        <begin position="211"/>
        <end position="287"/>
    </location>
</feature>
<feature type="transmembrane region" description="Helical" evidence="7">
    <location>
        <begin position="110"/>
        <end position="130"/>
    </location>
</feature>
<accession>A0A1F7SF87</accession>
<dbReference type="InterPro" id="IPR050291">
    <property type="entry name" value="CDF_Transporter"/>
</dbReference>
<dbReference type="STRING" id="1817883.A3G31_10630"/>
<gene>
    <name evidence="10" type="ORF">A3G31_10630</name>
</gene>
<evidence type="ECO:0000259" key="8">
    <source>
        <dbReference type="Pfam" id="PF01545"/>
    </source>
</evidence>
<dbReference type="InterPro" id="IPR027470">
    <property type="entry name" value="Cation_efflux_CTD"/>
</dbReference>
<feature type="transmembrane region" description="Helical" evidence="7">
    <location>
        <begin position="80"/>
        <end position="98"/>
    </location>
</feature>
<comment type="similarity">
    <text evidence="2">Belongs to the cation diffusion facilitator (CDF) transporter (TC 2.A.4) family.</text>
</comment>
<dbReference type="Proteomes" id="UP000178082">
    <property type="component" value="Unassembled WGS sequence"/>
</dbReference>
<keyword evidence="6 7" id="KW-0472">Membrane</keyword>
<feature type="transmembrane region" description="Helical" evidence="7">
    <location>
        <begin position="38"/>
        <end position="59"/>
    </location>
</feature>
<comment type="subcellular location">
    <subcellularLocation>
        <location evidence="1">Membrane</location>
        <topology evidence="1">Multi-pass membrane protein</topology>
    </subcellularLocation>
</comment>
<dbReference type="PANTHER" id="PTHR43840:SF15">
    <property type="entry name" value="MITOCHONDRIAL METAL TRANSPORTER 1-RELATED"/>
    <property type="match status" value="1"/>
</dbReference>
<dbReference type="Gene3D" id="3.30.70.1350">
    <property type="entry name" value="Cation efflux protein, cytoplasmic domain"/>
    <property type="match status" value="1"/>
</dbReference>
<dbReference type="NCBIfam" id="TIGR01297">
    <property type="entry name" value="CDF"/>
    <property type="match status" value="1"/>
</dbReference>
<dbReference type="GO" id="GO:0015093">
    <property type="term" value="F:ferrous iron transmembrane transporter activity"/>
    <property type="evidence" value="ECO:0007669"/>
    <property type="project" value="TreeGrafter"/>
</dbReference>
<evidence type="ECO:0000313" key="10">
    <source>
        <dbReference type="EMBL" id="OGL52442.1"/>
    </source>
</evidence>
<evidence type="ECO:0000256" key="6">
    <source>
        <dbReference type="ARBA" id="ARBA00023136"/>
    </source>
</evidence>
<evidence type="ECO:0000313" key="11">
    <source>
        <dbReference type="Proteomes" id="UP000178082"/>
    </source>
</evidence>
<sequence length="288" mass="31570">MEQIRKKKRRAASYSIISNSTLIVLKGIAGFVTGSISIIAESIHSAVDLLAAVIAYVAVSYSSNPPDKKHPYGHGKIENIAGAIEAILIFAAAGYIIYESILKMTKGFELEALGLGIFVMFISVVVNILVSRYLLKVARETSSIALEADAAHLTTDVYTSLGVFAGLFAVKLTGYNILDPIIAIAVALFIIRAAYLITKKTVLDLVDYSIPDEEAEKIRKILKEHQDKFISYHKFRSRKSGSERQIDLHLVMANGISLSDAHKFCTHIEKDIERILPGSIVTIHVEPA</sequence>
<dbReference type="SUPFAM" id="SSF160240">
    <property type="entry name" value="Cation efflux protein cytoplasmic domain-like"/>
    <property type="match status" value="1"/>
</dbReference>
<dbReference type="Pfam" id="PF01545">
    <property type="entry name" value="Cation_efflux"/>
    <property type="match status" value="1"/>
</dbReference>
<keyword evidence="4 7" id="KW-0812">Transmembrane</keyword>
<dbReference type="PANTHER" id="PTHR43840">
    <property type="entry name" value="MITOCHONDRIAL METAL TRANSPORTER 1-RELATED"/>
    <property type="match status" value="1"/>
</dbReference>
<evidence type="ECO:0000259" key="9">
    <source>
        <dbReference type="Pfam" id="PF16916"/>
    </source>
</evidence>
<keyword evidence="3" id="KW-0813">Transport</keyword>
<feature type="transmembrane region" description="Helical" evidence="7">
    <location>
        <begin position="181"/>
        <end position="198"/>
    </location>
</feature>
<evidence type="ECO:0000256" key="7">
    <source>
        <dbReference type="SAM" id="Phobius"/>
    </source>
</evidence>
<dbReference type="InterPro" id="IPR027469">
    <property type="entry name" value="Cation_efflux_TMD_sf"/>
</dbReference>
<reference evidence="10 11" key="1">
    <citation type="journal article" date="2016" name="Nat. Commun.">
        <title>Thousands of microbial genomes shed light on interconnected biogeochemical processes in an aquifer system.</title>
        <authorList>
            <person name="Anantharaman K."/>
            <person name="Brown C.T."/>
            <person name="Hug L.A."/>
            <person name="Sharon I."/>
            <person name="Castelle C.J."/>
            <person name="Probst A.J."/>
            <person name="Thomas B.C."/>
            <person name="Singh A."/>
            <person name="Wilkins M.J."/>
            <person name="Karaoz U."/>
            <person name="Brodie E.L."/>
            <person name="Williams K.H."/>
            <person name="Hubbard S.S."/>
            <person name="Banfield J.F."/>
        </authorList>
    </citation>
    <scope>NUCLEOTIDE SEQUENCE [LARGE SCALE GENOMIC DNA]</scope>
</reference>
<evidence type="ECO:0000256" key="1">
    <source>
        <dbReference type="ARBA" id="ARBA00004141"/>
    </source>
</evidence>
<name>A0A1F7SF87_9BACT</name>
<proteinExistence type="inferred from homology"/>
<dbReference type="GO" id="GO:0005886">
    <property type="term" value="C:plasma membrane"/>
    <property type="evidence" value="ECO:0007669"/>
    <property type="project" value="TreeGrafter"/>
</dbReference>
<dbReference type="GO" id="GO:0015086">
    <property type="term" value="F:cadmium ion transmembrane transporter activity"/>
    <property type="evidence" value="ECO:0007669"/>
    <property type="project" value="TreeGrafter"/>
</dbReference>
<evidence type="ECO:0000256" key="2">
    <source>
        <dbReference type="ARBA" id="ARBA00008114"/>
    </source>
</evidence>
<feature type="domain" description="Cation efflux protein transmembrane" evidence="8">
    <location>
        <begin position="14"/>
        <end position="206"/>
    </location>
</feature>
<dbReference type="SUPFAM" id="SSF161111">
    <property type="entry name" value="Cation efflux protein transmembrane domain-like"/>
    <property type="match status" value="1"/>
</dbReference>
<dbReference type="InterPro" id="IPR036837">
    <property type="entry name" value="Cation_efflux_CTD_sf"/>
</dbReference>
<dbReference type="GO" id="GO:0006882">
    <property type="term" value="P:intracellular zinc ion homeostasis"/>
    <property type="evidence" value="ECO:0007669"/>
    <property type="project" value="TreeGrafter"/>
</dbReference>
<dbReference type="EMBL" id="MGDI01000031">
    <property type="protein sequence ID" value="OGL52442.1"/>
    <property type="molecule type" value="Genomic_DNA"/>
</dbReference>
<protein>
    <submittedName>
        <fullName evidence="10">Cation transporter</fullName>
    </submittedName>
</protein>
<comment type="caution">
    <text evidence="10">The sequence shown here is derived from an EMBL/GenBank/DDBJ whole genome shotgun (WGS) entry which is preliminary data.</text>
</comment>
<feature type="transmembrane region" description="Helical" evidence="7">
    <location>
        <begin position="12"/>
        <end position="32"/>
    </location>
</feature>
<dbReference type="AlphaFoldDB" id="A0A1F7SF87"/>
<evidence type="ECO:0000256" key="3">
    <source>
        <dbReference type="ARBA" id="ARBA00022448"/>
    </source>
</evidence>
<dbReference type="InterPro" id="IPR058533">
    <property type="entry name" value="Cation_efflux_TM"/>
</dbReference>
<dbReference type="InterPro" id="IPR002524">
    <property type="entry name" value="Cation_efflux"/>
</dbReference>
<organism evidence="10 11">
    <name type="scientific">Candidatus Schekmanbacteria bacterium RIFCSPLOWO2_12_FULL_38_15</name>
    <dbReference type="NCBI Taxonomy" id="1817883"/>
    <lineage>
        <taxon>Bacteria</taxon>
        <taxon>Candidatus Schekmaniibacteriota</taxon>
    </lineage>
</organism>
<evidence type="ECO:0000256" key="5">
    <source>
        <dbReference type="ARBA" id="ARBA00022989"/>
    </source>
</evidence>
<evidence type="ECO:0000256" key="4">
    <source>
        <dbReference type="ARBA" id="ARBA00022692"/>
    </source>
</evidence>
<dbReference type="Gene3D" id="1.20.1510.10">
    <property type="entry name" value="Cation efflux protein transmembrane domain"/>
    <property type="match status" value="1"/>
</dbReference>